<dbReference type="Proteomes" id="UP000694546">
    <property type="component" value="Chromosome 8"/>
</dbReference>
<feature type="domain" description="Lipocalin/cytosolic fatty-acid binding" evidence="11">
    <location>
        <begin position="43"/>
        <end position="185"/>
    </location>
</feature>
<dbReference type="PRINTS" id="PR01219">
    <property type="entry name" value="APOLIPOPROTD"/>
</dbReference>
<dbReference type="PROSITE" id="PS00213">
    <property type="entry name" value="LIPOCALIN"/>
    <property type="match status" value="1"/>
</dbReference>
<dbReference type="PIRSF" id="PIRSF036893">
    <property type="entry name" value="Lipocalin_ApoD"/>
    <property type="match status" value="1"/>
</dbReference>
<sequence>MGFITKMQVFQVLSLTLLSVMAANAQVFVWGKCPKPAVQENFDATQYLGKWYEITKLPTIFQKGECGTATYSDKSPGVVGVLNRELLANGSINAIVGSAKATDPTVPAKLEVSFFEGSPPGDYWVLSTDYTGHALVFGCSQFGPVSAQFSWILSREPTMPEETLADLQGILASAGVKVDKMVATDQDLALCAAMEQ</sequence>
<feature type="chain" id="PRO_5045017552" description="Apolipoprotein D" evidence="10">
    <location>
        <begin position="26"/>
        <end position="196"/>
    </location>
</feature>
<evidence type="ECO:0000256" key="6">
    <source>
        <dbReference type="ARBA" id="ARBA00022729"/>
    </source>
</evidence>
<dbReference type="GO" id="GO:0005737">
    <property type="term" value="C:cytoplasm"/>
    <property type="evidence" value="ECO:0007669"/>
    <property type="project" value="TreeGrafter"/>
</dbReference>
<evidence type="ECO:0000256" key="2">
    <source>
        <dbReference type="ARBA" id="ARBA00006889"/>
    </source>
</evidence>
<dbReference type="PANTHER" id="PTHR10612">
    <property type="entry name" value="APOLIPOPROTEIN D"/>
    <property type="match status" value="1"/>
</dbReference>
<dbReference type="GO" id="GO:0006629">
    <property type="term" value="P:lipid metabolic process"/>
    <property type="evidence" value="ECO:0007669"/>
    <property type="project" value="TreeGrafter"/>
</dbReference>
<dbReference type="CDD" id="cd19437">
    <property type="entry name" value="lipocalin_apoD-like"/>
    <property type="match status" value="1"/>
</dbReference>
<evidence type="ECO:0000256" key="5">
    <source>
        <dbReference type="ARBA" id="ARBA00022525"/>
    </source>
</evidence>
<dbReference type="Pfam" id="PF08212">
    <property type="entry name" value="Lipocalin_2"/>
    <property type="match status" value="1"/>
</dbReference>
<dbReference type="InterPro" id="IPR022272">
    <property type="entry name" value="Lipocalin_CS"/>
</dbReference>
<comment type="similarity">
    <text evidence="2 10">Belongs to the calycin superfamily. Lipocalin family.</text>
</comment>
<evidence type="ECO:0000256" key="4">
    <source>
        <dbReference type="ARBA" id="ARBA00022448"/>
    </source>
</evidence>
<evidence type="ECO:0000256" key="10">
    <source>
        <dbReference type="PIRNR" id="PIRNR036893"/>
    </source>
</evidence>
<feature type="signal peptide" evidence="10">
    <location>
        <begin position="1"/>
        <end position="25"/>
    </location>
</feature>
<dbReference type="AlphaFoldDB" id="A0A8C4ZJG2"/>
<keyword evidence="4" id="KW-0813">Transport</keyword>
<keyword evidence="6 10" id="KW-0732">Signal</keyword>
<evidence type="ECO:0000256" key="9">
    <source>
        <dbReference type="ARBA" id="ARBA00023283"/>
    </source>
</evidence>
<dbReference type="GO" id="GO:0005576">
    <property type="term" value="C:extracellular region"/>
    <property type="evidence" value="ECO:0007669"/>
    <property type="project" value="UniProtKB-SubCell"/>
</dbReference>
<dbReference type="GO" id="GO:0006869">
    <property type="term" value="P:lipid transport"/>
    <property type="evidence" value="ECO:0007669"/>
    <property type="project" value="InterPro"/>
</dbReference>
<dbReference type="Gene3D" id="2.40.128.20">
    <property type="match status" value="1"/>
</dbReference>
<keyword evidence="8" id="KW-0325">Glycoprotein</keyword>
<evidence type="ECO:0000259" key="11">
    <source>
        <dbReference type="Pfam" id="PF08212"/>
    </source>
</evidence>
<dbReference type="InterPro" id="IPR026222">
    <property type="entry name" value="ApoD_vertbrte"/>
</dbReference>
<dbReference type="SUPFAM" id="SSF50814">
    <property type="entry name" value="Lipocalins"/>
    <property type="match status" value="1"/>
</dbReference>
<keyword evidence="7" id="KW-0446">Lipid-binding</keyword>
<dbReference type="GO" id="GO:0000302">
    <property type="term" value="P:response to reactive oxygen species"/>
    <property type="evidence" value="ECO:0007669"/>
    <property type="project" value="TreeGrafter"/>
</dbReference>
<protein>
    <recommendedName>
        <fullName evidence="3">Apolipoprotein D</fullName>
    </recommendedName>
</protein>
<dbReference type="InterPro" id="IPR002969">
    <property type="entry name" value="ApolipopD"/>
</dbReference>
<dbReference type="InterPro" id="IPR022271">
    <property type="entry name" value="Lipocalin_ApoD"/>
</dbReference>
<dbReference type="GeneTree" id="ENSGT00510000046981"/>
<keyword evidence="13" id="KW-1185">Reference proteome</keyword>
<dbReference type="GO" id="GO:0042246">
    <property type="term" value="P:tissue regeneration"/>
    <property type="evidence" value="ECO:0007669"/>
    <property type="project" value="InterPro"/>
</dbReference>
<keyword evidence="9" id="KW-0873">Pyrrolidone carboxylic acid</keyword>
<dbReference type="PRINTS" id="PR02058">
    <property type="entry name" value="APODVERTBRTE"/>
</dbReference>
<dbReference type="OMA" id="RIVEQPC"/>
<keyword evidence="5" id="KW-0964">Secreted</keyword>
<evidence type="ECO:0000256" key="3">
    <source>
        <dbReference type="ARBA" id="ARBA00019890"/>
    </source>
</evidence>
<dbReference type="InterPro" id="IPR012674">
    <property type="entry name" value="Calycin"/>
</dbReference>
<dbReference type="GO" id="GO:0007420">
    <property type="term" value="P:brain development"/>
    <property type="evidence" value="ECO:0007669"/>
    <property type="project" value="InterPro"/>
</dbReference>
<dbReference type="InterPro" id="IPR000566">
    <property type="entry name" value="Lipocln_cytosolic_FA-bd_dom"/>
</dbReference>
<accession>A0A8C4ZJG2</accession>
<name>A0A8C4ZJG2_GADMO</name>
<evidence type="ECO:0000256" key="7">
    <source>
        <dbReference type="ARBA" id="ARBA00023121"/>
    </source>
</evidence>
<evidence type="ECO:0000256" key="1">
    <source>
        <dbReference type="ARBA" id="ARBA00004613"/>
    </source>
</evidence>
<dbReference type="GO" id="GO:0008289">
    <property type="term" value="F:lipid binding"/>
    <property type="evidence" value="ECO:0007669"/>
    <property type="project" value="UniProtKB-KW"/>
</dbReference>
<dbReference type="Ensembl" id="ENSGMOT00000013778.2">
    <property type="protein sequence ID" value="ENSGMOP00000013423.2"/>
    <property type="gene ID" value="ENSGMOG00000012542.2"/>
</dbReference>
<comment type="subcellular location">
    <subcellularLocation>
        <location evidence="1">Secreted</location>
    </subcellularLocation>
</comment>
<reference evidence="12" key="1">
    <citation type="submission" date="2025-08" db="UniProtKB">
        <authorList>
            <consortium name="Ensembl"/>
        </authorList>
    </citation>
    <scope>IDENTIFICATION</scope>
</reference>
<evidence type="ECO:0000256" key="8">
    <source>
        <dbReference type="ARBA" id="ARBA00023180"/>
    </source>
</evidence>
<evidence type="ECO:0000313" key="13">
    <source>
        <dbReference type="Proteomes" id="UP000694546"/>
    </source>
</evidence>
<proteinExistence type="inferred from homology"/>
<reference evidence="12" key="2">
    <citation type="submission" date="2025-09" db="UniProtKB">
        <authorList>
            <consortium name="Ensembl"/>
        </authorList>
    </citation>
    <scope>IDENTIFICATION</scope>
</reference>
<organism evidence="12 13">
    <name type="scientific">Gadus morhua</name>
    <name type="common">Atlantic cod</name>
    <dbReference type="NCBI Taxonomy" id="8049"/>
    <lineage>
        <taxon>Eukaryota</taxon>
        <taxon>Metazoa</taxon>
        <taxon>Chordata</taxon>
        <taxon>Craniata</taxon>
        <taxon>Vertebrata</taxon>
        <taxon>Euteleostomi</taxon>
        <taxon>Actinopterygii</taxon>
        <taxon>Neopterygii</taxon>
        <taxon>Teleostei</taxon>
        <taxon>Neoteleostei</taxon>
        <taxon>Acanthomorphata</taxon>
        <taxon>Zeiogadaria</taxon>
        <taxon>Gadariae</taxon>
        <taxon>Gadiformes</taxon>
        <taxon>Gadoidei</taxon>
        <taxon>Gadidae</taxon>
        <taxon>Gadus</taxon>
    </lineage>
</organism>
<evidence type="ECO:0000313" key="12">
    <source>
        <dbReference type="Ensembl" id="ENSGMOP00000013423.2"/>
    </source>
</evidence>
<dbReference type="PANTHER" id="PTHR10612:SF58">
    <property type="entry name" value="APOLIPOPROTEIN D"/>
    <property type="match status" value="1"/>
</dbReference>